<dbReference type="InterPro" id="IPR036388">
    <property type="entry name" value="WH-like_DNA-bd_sf"/>
</dbReference>
<evidence type="ECO:0000256" key="9">
    <source>
        <dbReference type="PROSITE-ProRule" id="PRU01091"/>
    </source>
</evidence>
<dbReference type="PANTHER" id="PTHR48111">
    <property type="entry name" value="REGULATOR OF RPOS"/>
    <property type="match status" value="1"/>
</dbReference>
<dbReference type="SMART" id="SM00448">
    <property type="entry name" value="REC"/>
    <property type="match status" value="1"/>
</dbReference>
<feature type="DNA-binding region" description="OmpR/PhoB-type" evidence="9">
    <location>
        <begin position="138"/>
        <end position="236"/>
    </location>
</feature>
<comment type="caution">
    <text evidence="12">The sequence shown here is derived from an EMBL/GenBank/DDBJ whole genome shotgun (WGS) entry which is preliminary data.</text>
</comment>
<dbReference type="InterPro" id="IPR039420">
    <property type="entry name" value="WalR-like"/>
</dbReference>
<keyword evidence="6" id="KW-0804">Transcription</keyword>
<comment type="function">
    <text evidence="7">May play the central regulatory role in sporulation. It may be an element of the effector pathway responsible for the activation of sporulation genes in response to nutritional stress. Spo0A may act in concert with spo0H (a sigma factor) to control the expression of some genes that are critical to the sporulation process.</text>
</comment>
<protein>
    <recommendedName>
        <fullName evidence="1">Stage 0 sporulation protein A homolog</fullName>
    </recommendedName>
</protein>
<evidence type="ECO:0000256" key="6">
    <source>
        <dbReference type="ARBA" id="ARBA00023163"/>
    </source>
</evidence>
<evidence type="ECO:0000313" key="12">
    <source>
        <dbReference type="EMBL" id="MBC3886737.1"/>
    </source>
</evidence>
<feature type="modified residue" description="4-aspartylphosphate" evidence="8">
    <location>
        <position position="53"/>
    </location>
</feature>
<dbReference type="PROSITE" id="PS51755">
    <property type="entry name" value="OMPR_PHOB"/>
    <property type="match status" value="1"/>
</dbReference>
<evidence type="ECO:0000259" key="10">
    <source>
        <dbReference type="PROSITE" id="PS50110"/>
    </source>
</evidence>
<dbReference type="GO" id="GO:0006355">
    <property type="term" value="P:regulation of DNA-templated transcription"/>
    <property type="evidence" value="ECO:0007669"/>
    <property type="project" value="InterPro"/>
</dbReference>
<dbReference type="Pfam" id="PF00072">
    <property type="entry name" value="Response_reg"/>
    <property type="match status" value="1"/>
</dbReference>
<reference evidence="12" key="2">
    <citation type="submission" date="2020-10" db="EMBL/GenBank/DDBJ databases">
        <title>Comparative genomics of the Acetobacterium genus.</title>
        <authorList>
            <person name="Marshall C."/>
            <person name="May H."/>
            <person name="Norman S."/>
        </authorList>
    </citation>
    <scope>NUCLEOTIDE SEQUENCE</scope>
    <source>
        <strain evidence="12">DER-2019</strain>
    </source>
</reference>
<evidence type="ECO:0000259" key="11">
    <source>
        <dbReference type="PROSITE" id="PS51755"/>
    </source>
</evidence>
<dbReference type="PANTHER" id="PTHR48111:SF40">
    <property type="entry name" value="PHOSPHATE REGULON TRANSCRIPTIONAL REGULATORY PROTEIN PHOB"/>
    <property type="match status" value="1"/>
</dbReference>
<dbReference type="OrthoDB" id="2028620at2"/>
<evidence type="ECO:0000313" key="13">
    <source>
        <dbReference type="Proteomes" id="UP000616595"/>
    </source>
</evidence>
<feature type="domain" description="OmpR/PhoB-type" evidence="11">
    <location>
        <begin position="138"/>
        <end position="236"/>
    </location>
</feature>
<dbReference type="SMART" id="SM00862">
    <property type="entry name" value="Trans_reg_C"/>
    <property type="match status" value="1"/>
</dbReference>
<dbReference type="Gene3D" id="3.40.50.2300">
    <property type="match status" value="1"/>
</dbReference>
<evidence type="ECO:0000256" key="5">
    <source>
        <dbReference type="ARBA" id="ARBA00023125"/>
    </source>
</evidence>
<dbReference type="GO" id="GO:0005829">
    <property type="term" value="C:cytosol"/>
    <property type="evidence" value="ECO:0007669"/>
    <property type="project" value="TreeGrafter"/>
</dbReference>
<evidence type="ECO:0000256" key="8">
    <source>
        <dbReference type="PROSITE-ProRule" id="PRU00169"/>
    </source>
</evidence>
<dbReference type="InterPro" id="IPR016032">
    <property type="entry name" value="Sig_transdc_resp-reg_C-effctor"/>
</dbReference>
<accession>A0A923HT65</accession>
<reference evidence="12" key="1">
    <citation type="submission" date="2019-10" db="EMBL/GenBank/DDBJ databases">
        <authorList>
            <person name="Ross D.E."/>
            <person name="Gulliver D."/>
        </authorList>
    </citation>
    <scope>NUCLEOTIDE SEQUENCE</scope>
    <source>
        <strain evidence="12">DER-2019</strain>
    </source>
</reference>
<dbReference type="InterPro" id="IPR001789">
    <property type="entry name" value="Sig_transdc_resp-reg_receiver"/>
</dbReference>
<dbReference type="SUPFAM" id="SSF52172">
    <property type="entry name" value="CheY-like"/>
    <property type="match status" value="1"/>
</dbReference>
<evidence type="ECO:0000256" key="3">
    <source>
        <dbReference type="ARBA" id="ARBA00023012"/>
    </source>
</evidence>
<keyword evidence="5 9" id="KW-0238">DNA-binding</keyword>
<dbReference type="SUPFAM" id="SSF46894">
    <property type="entry name" value="C-terminal effector domain of the bipartite response regulators"/>
    <property type="match status" value="1"/>
</dbReference>
<dbReference type="CDD" id="cd17574">
    <property type="entry name" value="REC_OmpR"/>
    <property type="match status" value="1"/>
</dbReference>
<dbReference type="GO" id="GO:0000156">
    <property type="term" value="F:phosphorelay response regulator activity"/>
    <property type="evidence" value="ECO:0007669"/>
    <property type="project" value="TreeGrafter"/>
</dbReference>
<dbReference type="Gene3D" id="1.10.10.10">
    <property type="entry name" value="Winged helix-like DNA-binding domain superfamily/Winged helix DNA-binding domain"/>
    <property type="match status" value="1"/>
</dbReference>
<dbReference type="EMBL" id="WJBD01000001">
    <property type="protein sequence ID" value="MBC3886737.1"/>
    <property type="molecule type" value="Genomic_DNA"/>
</dbReference>
<dbReference type="RefSeq" id="WP_148565376.1">
    <property type="nucleotide sequence ID" value="NZ_RXYA01000001.1"/>
</dbReference>
<proteinExistence type="predicted"/>
<keyword evidence="13" id="KW-1185">Reference proteome</keyword>
<evidence type="ECO:0000256" key="2">
    <source>
        <dbReference type="ARBA" id="ARBA00022553"/>
    </source>
</evidence>
<evidence type="ECO:0000256" key="1">
    <source>
        <dbReference type="ARBA" id="ARBA00018672"/>
    </source>
</evidence>
<keyword evidence="2 8" id="KW-0597">Phosphoprotein</keyword>
<dbReference type="PROSITE" id="PS50110">
    <property type="entry name" value="RESPONSE_REGULATORY"/>
    <property type="match status" value="1"/>
</dbReference>
<sequence>MNWDCLIVDDEVELAKATCEYFEMFGVTAAYVTDYNDCLSFVKTNGVKLILLDINLGNDSGFELCRELRTKTDVPILFISARQSDDDVLIALNIGGDDYIKKPYSLSVLLAKVKVIIKRYDALALKGGVSDDGVSQLKDENCCKNLRIDGDAMKVYVDEKDAGFKTKEFKLFQYLYENKNRVISKDELFANIWGDAFFSDGTLNVHIRKIREKIEENPNKPKYIKTIWGTGYMFETSED</sequence>
<dbReference type="AlphaFoldDB" id="A0A923HT65"/>
<feature type="domain" description="Response regulatory" evidence="10">
    <location>
        <begin position="4"/>
        <end position="117"/>
    </location>
</feature>
<name>A0A923HT65_9FIRM</name>
<dbReference type="Pfam" id="PF00486">
    <property type="entry name" value="Trans_reg_C"/>
    <property type="match status" value="1"/>
</dbReference>
<keyword evidence="4" id="KW-0805">Transcription regulation</keyword>
<dbReference type="InterPro" id="IPR011006">
    <property type="entry name" value="CheY-like_superfamily"/>
</dbReference>
<evidence type="ECO:0000256" key="4">
    <source>
        <dbReference type="ARBA" id="ARBA00023015"/>
    </source>
</evidence>
<gene>
    <name evidence="12" type="ORF">GH810_00190</name>
</gene>
<keyword evidence="3" id="KW-0902">Two-component regulatory system</keyword>
<dbReference type="InterPro" id="IPR001867">
    <property type="entry name" value="OmpR/PhoB-type_DNA-bd"/>
</dbReference>
<dbReference type="GO" id="GO:0032993">
    <property type="term" value="C:protein-DNA complex"/>
    <property type="evidence" value="ECO:0007669"/>
    <property type="project" value="TreeGrafter"/>
</dbReference>
<dbReference type="Proteomes" id="UP000616595">
    <property type="component" value="Unassembled WGS sequence"/>
</dbReference>
<organism evidence="12 13">
    <name type="scientific">Acetobacterium paludosum</name>
    <dbReference type="NCBI Taxonomy" id="52693"/>
    <lineage>
        <taxon>Bacteria</taxon>
        <taxon>Bacillati</taxon>
        <taxon>Bacillota</taxon>
        <taxon>Clostridia</taxon>
        <taxon>Eubacteriales</taxon>
        <taxon>Eubacteriaceae</taxon>
        <taxon>Acetobacterium</taxon>
    </lineage>
</organism>
<dbReference type="CDD" id="cd00383">
    <property type="entry name" value="trans_reg_C"/>
    <property type="match status" value="1"/>
</dbReference>
<dbReference type="Gene3D" id="6.10.250.690">
    <property type="match status" value="1"/>
</dbReference>
<evidence type="ECO:0000256" key="7">
    <source>
        <dbReference type="ARBA" id="ARBA00024867"/>
    </source>
</evidence>
<dbReference type="GO" id="GO:0000976">
    <property type="term" value="F:transcription cis-regulatory region binding"/>
    <property type="evidence" value="ECO:0007669"/>
    <property type="project" value="TreeGrafter"/>
</dbReference>